<evidence type="ECO:0000313" key="2">
    <source>
        <dbReference type="EMBL" id="TEB29040.1"/>
    </source>
</evidence>
<dbReference type="EMBL" id="QPFP01000029">
    <property type="protein sequence ID" value="TEB29040.1"/>
    <property type="molecule type" value="Genomic_DNA"/>
</dbReference>
<evidence type="ECO:0000313" key="3">
    <source>
        <dbReference type="Proteomes" id="UP000298030"/>
    </source>
</evidence>
<gene>
    <name evidence="2" type="ORF">FA13DRAFT_686240</name>
</gene>
<dbReference type="AlphaFoldDB" id="A0A4Y7T4J6"/>
<dbReference type="PANTHER" id="PTHR38847:SF1">
    <property type="entry name" value="PSEUDOURIDINE SYNTHASE RSUA_RLUA-LIKE DOMAIN-CONTAINING PROTEIN"/>
    <property type="match status" value="1"/>
</dbReference>
<proteinExistence type="predicted"/>
<keyword evidence="3" id="KW-1185">Reference proteome</keyword>
<feature type="signal peptide" evidence="1">
    <location>
        <begin position="1"/>
        <end position="17"/>
    </location>
</feature>
<protein>
    <recommendedName>
        <fullName evidence="4">Secreted protein</fullName>
    </recommendedName>
</protein>
<reference evidence="2 3" key="1">
    <citation type="journal article" date="2019" name="Nat. Ecol. Evol.">
        <title>Megaphylogeny resolves global patterns of mushroom evolution.</title>
        <authorList>
            <person name="Varga T."/>
            <person name="Krizsan K."/>
            <person name="Foldi C."/>
            <person name="Dima B."/>
            <person name="Sanchez-Garcia M."/>
            <person name="Sanchez-Ramirez S."/>
            <person name="Szollosi G.J."/>
            <person name="Szarkandi J.G."/>
            <person name="Papp V."/>
            <person name="Albert L."/>
            <person name="Andreopoulos W."/>
            <person name="Angelini C."/>
            <person name="Antonin V."/>
            <person name="Barry K.W."/>
            <person name="Bougher N.L."/>
            <person name="Buchanan P."/>
            <person name="Buyck B."/>
            <person name="Bense V."/>
            <person name="Catcheside P."/>
            <person name="Chovatia M."/>
            <person name="Cooper J."/>
            <person name="Damon W."/>
            <person name="Desjardin D."/>
            <person name="Finy P."/>
            <person name="Geml J."/>
            <person name="Haridas S."/>
            <person name="Hughes K."/>
            <person name="Justo A."/>
            <person name="Karasinski D."/>
            <person name="Kautmanova I."/>
            <person name="Kiss B."/>
            <person name="Kocsube S."/>
            <person name="Kotiranta H."/>
            <person name="LaButti K.M."/>
            <person name="Lechner B.E."/>
            <person name="Liimatainen K."/>
            <person name="Lipzen A."/>
            <person name="Lukacs Z."/>
            <person name="Mihaltcheva S."/>
            <person name="Morgado L.N."/>
            <person name="Niskanen T."/>
            <person name="Noordeloos M.E."/>
            <person name="Ohm R.A."/>
            <person name="Ortiz-Santana B."/>
            <person name="Ovrebo C."/>
            <person name="Racz N."/>
            <person name="Riley R."/>
            <person name="Savchenko A."/>
            <person name="Shiryaev A."/>
            <person name="Soop K."/>
            <person name="Spirin V."/>
            <person name="Szebenyi C."/>
            <person name="Tomsovsky M."/>
            <person name="Tulloss R.E."/>
            <person name="Uehling J."/>
            <person name="Grigoriev I.V."/>
            <person name="Vagvolgyi C."/>
            <person name="Papp T."/>
            <person name="Martin F.M."/>
            <person name="Miettinen O."/>
            <person name="Hibbett D.S."/>
            <person name="Nagy L.G."/>
        </authorList>
    </citation>
    <scope>NUCLEOTIDE SEQUENCE [LARGE SCALE GENOMIC DNA]</scope>
    <source>
        <strain evidence="2 3">FP101781</strain>
    </source>
</reference>
<accession>A0A4Y7T4J6</accession>
<keyword evidence="1" id="KW-0732">Signal</keyword>
<organism evidence="2 3">
    <name type="scientific">Coprinellus micaceus</name>
    <name type="common">Glistening ink-cap mushroom</name>
    <name type="synonym">Coprinus micaceus</name>
    <dbReference type="NCBI Taxonomy" id="71717"/>
    <lineage>
        <taxon>Eukaryota</taxon>
        <taxon>Fungi</taxon>
        <taxon>Dikarya</taxon>
        <taxon>Basidiomycota</taxon>
        <taxon>Agaricomycotina</taxon>
        <taxon>Agaricomycetes</taxon>
        <taxon>Agaricomycetidae</taxon>
        <taxon>Agaricales</taxon>
        <taxon>Agaricineae</taxon>
        <taxon>Psathyrellaceae</taxon>
        <taxon>Coprinellus</taxon>
    </lineage>
</organism>
<evidence type="ECO:0000256" key="1">
    <source>
        <dbReference type="SAM" id="SignalP"/>
    </source>
</evidence>
<dbReference type="InterPro" id="IPR025649">
    <property type="entry name" value="DUF4360"/>
</dbReference>
<evidence type="ECO:0008006" key="4">
    <source>
        <dbReference type="Google" id="ProtNLM"/>
    </source>
</evidence>
<dbReference type="STRING" id="71717.A0A4Y7T4J6"/>
<sequence>MITALATVFALASAALAAPAPGLAIEVPAAGPPGFNITSIGVIGTGCPPGSTYYVLNAEKTAVTVTFSEFFAEAGPGVSISKNRKQCQLTLGVSVPPGFTFGIANVDYRGYYQLDNKVTASQSSLYYFQGDLIQATSRSDLAGPVDGDYYTYRDSFDLVSTVQSPCGKATVLNINSDVRVSNSQNTKGQGYIATDSINTGLTTTFNFQWQVCTTPSP</sequence>
<dbReference type="OrthoDB" id="152248at2759"/>
<dbReference type="PANTHER" id="PTHR38847">
    <property type="match status" value="1"/>
</dbReference>
<name>A0A4Y7T4J6_COPMI</name>
<comment type="caution">
    <text evidence="2">The sequence shown here is derived from an EMBL/GenBank/DDBJ whole genome shotgun (WGS) entry which is preliminary data.</text>
</comment>
<dbReference type="Proteomes" id="UP000298030">
    <property type="component" value="Unassembled WGS sequence"/>
</dbReference>
<dbReference type="Pfam" id="PF14273">
    <property type="entry name" value="DUF4360"/>
    <property type="match status" value="1"/>
</dbReference>
<feature type="chain" id="PRO_5021222421" description="Secreted protein" evidence="1">
    <location>
        <begin position="18"/>
        <end position="217"/>
    </location>
</feature>